<gene>
    <name evidence="2" type="ORF">FUA24_16655</name>
</gene>
<protein>
    <recommendedName>
        <fullName evidence="4">DUF4760 domain-containing protein</fullName>
    </recommendedName>
</protein>
<evidence type="ECO:0000313" key="3">
    <source>
        <dbReference type="Proteomes" id="UP000323930"/>
    </source>
</evidence>
<evidence type="ECO:0000256" key="1">
    <source>
        <dbReference type="SAM" id="Phobius"/>
    </source>
</evidence>
<organism evidence="2 3">
    <name type="scientific">Seonamhaeicola marinus</name>
    <dbReference type="NCBI Taxonomy" id="1912246"/>
    <lineage>
        <taxon>Bacteria</taxon>
        <taxon>Pseudomonadati</taxon>
        <taxon>Bacteroidota</taxon>
        <taxon>Flavobacteriia</taxon>
        <taxon>Flavobacteriales</taxon>
        <taxon>Flavobacteriaceae</taxon>
    </lineage>
</organism>
<evidence type="ECO:0000313" key="2">
    <source>
        <dbReference type="EMBL" id="TYA74930.1"/>
    </source>
</evidence>
<keyword evidence="1" id="KW-0812">Transmembrane</keyword>
<feature type="transmembrane region" description="Helical" evidence="1">
    <location>
        <begin position="12"/>
        <end position="35"/>
    </location>
</feature>
<dbReference type="EMBL" id="VSDQ01000679">
    <property type="protein sequence ID" value="TYA74930.1"/>
    <property type="molecule type" value="Genomic_DNA"/>
</dbReference>
<accession>A0A5D0HVR9</accession>
<dbReference type="OrthoDB" id="1447556at2"/>
<dbReference type="Proteomes" id="UP000323930">
    <property type="component" value="Unassembled WGS sequence"/>
</dbReference>
<sequence length="241" mass="28983">MKEFKDYLKTLFVPFLLISSIGLLTIVLTHLLLYFLFDYHIFQPEKTTDEKVAEFLNILTPAISIVGFLSIILTIVYTRKSILRELNSGTQELFSLFRSEKNEALRYRAWEVKQKWENEPGYKKKLIDYKYGEREETKNKKLNKDINSVFEILEFYLMLSNYHDNKQLFKSYRYFYYGWWRKFLYDIGGEIEKSRKCNENIRKSHPDYFKAISYTESLKRLDEICGFHDIPIDEEIHYDGG</sequence>
<comment type="caution">
    <text evidence="2">The sequence shown here is derived from an EMBL/GenBank/DDBJ whole genome shotgun (WGS) entry which is preliminary data.</text>
</comment>
<keyword evidence="3" id="KW-1185">Reference proteome</keyword>
<dbReference type="AlphaFoldDB" id="A0A5D0HVR9"/>
<reference evidence="2 3" key="1">
    <citation type="submission" date="2019-08" db="EMBL/GenBank/DDBJ databases">
        <title>Seonamhaeicola sediminis sp. nov., isolated from marine sediment.</title>
        <authorList>
            <person name="Cao W.R."/>
        </authorList>
    </citation>
    <scope>NUCLEOTIDE SEQUENCE [LARGE SCALE GENOMIC DNA]</scope>
    <source>
        <strain evidence="2 3">B011</strain>
    </source>
</reference>
<proteinExistence type="predicted"/>
<evidence type="ECO:0008006" key="4">
    <source>
        <dbReference type="Google" id="ProtNLM"/>
    </source>
</evidence>
<keyword evidence="1" id="KW-1133">Transmembrane helix</keyword>
<keyword evidence="1" id="KW-0472">Membrane</keyword>
<dbReference type="RefSeq" id="WP_148544175.1">
    <property type="nucleotide sequence ID" value="NZ_VSDQ01000679.1"/>
</dbReference>
<feature type="transmembrane region" description="Helical" evidence="1">
    <location>
        <begin position="55"/>
        <end position="77"/>
    </location>
</feature>
<name>A0A5D0HVR9_9FLAO</name>